<gene>
    <name evidence="11" type="ORF">Ato02nite_020570</name>
</gene>
<keyword evidence="4" id="KW-0808">Transferase</keyword>
<comment type="catalytic activity">
    <reaction evidence="1">
        <text>ATP + protein L-histidine = ADP + protein N-phospho-L-histidine.</text>
        <dbReference type="EC" id="2.7.13.3"/>
    </reaction>
</comment>
<dbReference type="Gene3D" id="3.30.565.10">
    <property type="entry name" value="Histidine kinase-like ATPase, C-terminal domain"/>
    <property type="match status" value="1"/>
</dbReference>
<feature type="transmembrane region" description="Helical" evidence="9">
    <location>
        <begin position="132"/>
        <end position="156"/>
    </location>
</feature>
<keyword evidence="6 11" id="KW-0418">Kinase</keyword>
<dbReference type="PANTHER" id="PTHR24421">
    <property type="entry name" value="NITRATE/NITRITE SENSOR PROTEIN NARX-RELATED"/>
    <property type="match status" value="1"/>
</dbReference>
<reference evidence="11 12" key="1">
    <citation type="submission" date="2021-03" db="EMBL/GenBank/DDBJ databases">
        <title>Whole genome shotgun sequence of Actinoplanes toevensis NBRC 105298.</title>
        <authorList>
            <person name="Komaki H."/>
            <person name="Tamura T."/>
        </authorList>
    </citation>
    <scope>NUCLEOTIDE SEQUENCE [LARGE SCALE GENOMIC DNA]</scope>
    <source>
        <strain evidence="11 12">NBRC 105298</strain>
    </source>
</reference>
<feature type="transmembrane region" description="Helical" evidence="9">
    <location>
        <begin position="109"/>
        <end position="126"/>
    </location>
</feature>
<feature type="transmembrane region" description="Helical" evidence="9">
    <location>
        <begin position="58"/>
        <end position="78"/>
    </location>
</feature>
<evidence type="ECO:0000256" key="1">
    <source>
        <dbReference type="ARBA" id="ARBA00000085"/>
    </source>
</evidence>
<dbReference type="InterPro" id="IPR050482">
    <property type="entry name" value="Sensor_HK_TwoCompSys"/>
</dbReference>
<accession>A0A919T6I1</accession>
<evidence type="ECO:0000256" key="7">
    <source>
        <dbReference type="ARBA" id="ARBA00022840"/>
    </source>
</evidence>
<protein>
    <recommendedName>
        <fullName evidence="2">histidine kinase</fullName>
        <ecNumber evidence="2">2.7.13.3</ecNumber>
    </recommendedName>
</protein>
<dbReference type="Pfam" id="PF02518">
    <property type="entry name" value="HATPase_c"/>
    <property type="match status" value="1"/>
</dbReference>
<dbReference type="GO" id="GO:0005524">
    <property type="term" value="F:ATP binding"/>
    <property type="evidence" value="ECO:0007669"/>
    <property type="project" value="UniProtKB-KW"/>
</dbReference>
<comment type="caution">
    <text evidence="11">The sequence shown here is derived from an EMBL/GenBank/DDBJ whole genome shotgun (WGS) entry which is preliminary data.</text>
</comment>
<dbReference type="RefSeq" id="WP_246606416.1">
    <property type="nucleotide sequence ID" value="NZ_BOQN01000024.1"/>
</dbReference>
<feature type="domain" description="Histidine kinase/HSP90-like ATPase" evidence="10">
    <location>
        <begin position="277"/>
        <end position="377"/>
    </location>
</feature>
<keyword evidence="7" id="KW-0067">ATP-binding</keyword>
<keyword evidence="12" id="KW-1185">Reference proteome</keyword>
<evidence type="ECO:0000313" key="12">
    <source>
        <dbReference type="Proteomes" id="UP000677082"/>
    </source>
</evidence>
<evidence type="ECO:0000256" key="2">
    <source>
        <dbReference type="ARBA" id="ARBA00012438"/>
    </source>
</evidence>
<evidence type="ECO:0000256" key="6">
    <source>
        <dbReference type="ARBA" id="ARBA00022777"/>
    </source>
</evidence>
<dbReference type="GO" id="GO:0000155">
    <property type="term" value="F:phosphorelay sensor kinase activity"/>
    <property type="evidence" value="ECO:0007669"/>
    <property type="project" value="InterPro"/>
</dbReference>
<evidence type="ECO:0000256" key="8">
    <source>
        <dbReference type="ARBA" id="ARBA00023012"/>
    </source>
</evidence>
<keyword evidence="9" id="KW-0472">Membrane</keyword>
<dbReference type="SUPFAM" id="SSF55874">
    <property type="entry name" value="ATPase domain of HSP90 chaperone/DNA topoisomerase II/histidine kinase"/>
    <property type="match status" value="1"/>
</dbReference>
<dbReference type="EMBL" id="BOQN01000024">
    <property type="protein sequence ID" value="GIM90264.1"/>
    <property type="molecule type" value="Genomic_DNA"/>
</dbReference>
<dbReference type="PANTHER" id="PTHR24421:SF10">
    <property type="entry name" value="NITRATE_NITRITE SENSOR PROTEIN NARQ"/>
    <property type="match status" value="1"/>
</dbReference>
<keyword evidence="5" id="KW-0547">Nucleotide-binding</keyword>
<evidence type="ECO:0000256" key="4">
    <source>
        <dbReference type="ARBA" id="ARBA00022679"/>
    </source>
</evidence>
<evidence type="ECO:0000259" key="10">
    <source>
        <dbReference type="SMART" id="SM00387"/>
    </source>
</evidence>
<keyword evidence="9" id="KW-0812">Transmembrane</keyword>
<sequence>MNIRIASTASLAVALLAALGIEAIAIAASWGVRYWLVGGAAAVVVGGLALARHRHLSRAAVAGLVVAGVTVAAARAFHLPTEPGPAMALALAVLIGSSVRTLPVAPAGAVAAGGLALAAGAFLAARPHSSGASAAVVLNVAACLGGIAVGLALRLLDERSAAATERVRRDERLELARELHDVVAHHITGMLIQAQATHVLARRDPGRVGESLSGIEASAAEALRAMRRVVGVLRDSDKGAATSAGPERLAELVERFDRPGSPVVLRTSGDDAAWPPEVHSTVYRVVREALTNVARHAPHAGDVRVVVGEGPAGVTVEVTDDAAHDPPHGGPAARDAARGGYGLLGMRERVETLGGTLHAGPRAEAGWSVRVTLPVDIGRSRGATAAAEDAGAVDRLGGGR</sequence>
<evidence type="ECO:0000256" key="3">
    <source>
        <dbReference type="ARBA" id="ARBA00022553"/>
    </source>
</evidence>
<name>A0A919T6I1_9ACTN</name>
<dbReference type="InterPro" id="IPR011712">
    <property type="entry name" value="Sig_transdc_His_kin_sub3_dim/P"/>
</dbReference>
<dbReference type="AlphaFoldDB" id="A0A919T6I1"/>
<keyword evidence="8" id="KW-0902">Two-component regulatory system</keyword>
<evidence type="ECO:0000313" key="11">
    <source>
        <dbReference type="EMBL" id="GIM90264.1"/>
    </source>
</evidence>
<dbReference type="Pfam" id="PF07730">
    <property type="entry name" value="HisKA_3"/>
    <property type="match status" value="1"/>
</dbReference>
<organism evidence="11 12">
    <name type="scientific">Paractinoplanes toevensis</name>
    <dbReference type="NCBI Taxonomy" id="571911"/>
    <lineage>
        <taxon>Bacteria</taxon>
        <taxon>Bacillati</taxon>
        <taxon>Actinomycetota</taxon>
        <taxon>Actinomycetes</taxon>
        <taxon>Micromonosporales</taxon>
        <taxon>Micromonosporaceae</taxon>
        <taxon>Paractinoplanes</taxon>
    </lineage>
</organism>
<feature type="transmembrane region" description="Helical" evidence="9">
    <location>
        <begin position="33"/>
        <end position="51"/>
    </location>
</feature>
<dbReference type="CDD" id="cd16917">
    <property type="entry name" value="HATPase_UhpB-NarQ-NarX-like"/>
    <property type="match status" value="1"/>
</dbReference>
<evidence type="ECO:0000256" key="5">
    <source>
        <dbReference type="ARBA" id="ARBA00022741"/>
    </source>
</evidence>
<dbReference type="GO" id="GO:0046983">
    <property type="term" value="F:protein dimerization activity"/>
    <property type="evidence" value="ECO:0007669"/>
    <property type="project" value="InterPro"/>
</dbReference>
<dbReference type="InterPro" id="IPR036890">
    <property type="entry name" value="HATPase_C_sf"/>
</dbReference>
<evidence type="ECO:0000256" key="9">
    <source>
        <dbReference type="SAM" id="Phobius"/>
    </source>
</evidence>
<dbReference type="SMART" id="SM00387">
    <property type="entry name" value="HATPase_c"/>
    <property type="match status" value="1"/>
</dbReference>
<keyword evidence="3" id="KW-0597">Phosphoprotein</keyword>
<dbReference type="EC" id="2.7.13.3" evidence="2"/>
<proteinExistence type="predicted"/>
<dbReference type="InterPro" id="IPR003594">
    <property type="entry name" value="HATPase_dom"/>
</dbReference>
<keyword evidence="9" id="KW-1133">Transmembrane helix</keyword>
<dbReference type="GO" id="GO:0016020">
    <property type="term" value="C:membrane"/>
    <property type="evidence" value="ECO:0007669"/>
    <property type="project" value="InterPro"/>
</dbReference>
<dbReference type="Proteomes" id="UP000677082">
    <property type="component" value="Unassembled WGS sequence"/>
</dbReference>
<dbReference type="Gene3D" id="1.20.5.1930">
    <property type="match status" value="1"/>
</dbReference>